<dbReference type="EMBL" id="BK015525">
    <property type="protein sequence ID" value="DAE11074.1"/>
    <property type="molecule type" value="Genomic_DNA"/>
</dbReference>
<accession>A0A8S5PW06</accession>
<organism evidence="1">
    <name type="scientific">Myoviridae sp. ctzwE5</name>
    <dbReference type="NCBI Taxonomy" id="2825214"/>
    <lineage>
        <taxon>Viruses</taxon>
        <taxon>Duplodnaviria</taxon>
        <taxon>Heunggongvirae</taxon>
        <taxon>Uroviricota</taxon>
        <taxon>Caudoviricetes</taxon>
    </lineage>
</organism>
<name>A0A8S5PW06_9CAUD</name>
<evidence type="ECO:0000313" key="1">
    <source>
        <dbReference type="EMBL" id="DAE11074.1"/>
    </source>
</evidence>
<sequence>MFKNTVLKVNVNTKKWLKAAAIRAVKTMAQTAVSLIPAAQMIQQVDWKVVAGTAALAGVASILTSVAGIPEISENEE</sequence>
<reference evidence="1" key="1">
    <citation type="journal article" date="2021" name="Proc. Natl. Acad. Sci. U.S.A.">
        <title>A Catalog of Tens of Thousands of Viruses from Human Metagenomes Reveals Hidden Associations with Chronic Diseases.</title>
        <authorList>
            <person name="Tisza M.J."/>
            <person name="Buck C.B."/>
        </authorList>
    </citation>
    <scope>NUCLEOTIDE SEQUENCE</scope>
    <source>
        <strain evidence="1">CtzwE5</strain>
    </source>
</reference>
<proteinExistence type="predicted"/>
<dbReference type="InterPro" id="IPR020109">
    <property type="entry name" value="Holin_r1t"/>
</dbReference>
<protein>
    <submittedName>
        <fullName evidence="1">Holin</fullName>
    </submittedName>
</protein>
<dbReference type="Pfam" id="PF16945">
    <property type="entry name" value="Phage_r1t_holin"/>
    <property type="match status" value="1"/>
</dbReference>